<dbReference type="Proteomes" id="UP000750711">
    <property type="component" value="Unassembled WGS sequence"/>
</dbReference>
<proteinExistence type="predicted"/>
<feature type="region of interest" description="Disordered" evidence="1">
    <location>
        <begin position="502"/>
        <end position="569"/>
    </location>
</feature>
<reference evidence="2" key="1">
    <citation type="submission" date="2021-03" db="EMBL/GenBank/DDBJ databases">
        <title>Comparative genomics and phylogenomic investigation of the class Geoglossomycetes provide insights into ecological specialization and systematics.</title>
        <authorList>
            <person name="Melie T."/>
            <person name="Pirro S."/>
            <person name="Miller A.N."/>
            <person name="Quandt A."/>
        </authorList>
    </citation>
    <scope>NUCLEOTIDE SEQUENCE</scope>
    <source>
        <strain evidence="2">CAQ_001_2017</strain>
    </source>
</reference>
<name>A0A9P8L8V4_9PEZI</name>
<keyword evidence="3" id="KW-1185">Reference proteome</keyword>
<organism evidence="2 3">
    <name type="scientific">Trichoglossum hirsutum</name>
    <dbReference type="NCBI Taxonomy" id="265104"/>
    <lineage>
        <taxon>Eukaryota</taxon>
        <taxon>Fungi</taxon>
        <taxon>Dikarya</taxon>
        <taxon>Ascomycota</taxon>
        <taxon>Pezizomycotina</taxon>
        <taxon>Geoglossomycetes</taxon>
        <taxon>Geoglossales</taxon>
        <taxon>Geoglossaceae</taxon>
        <taxon>Trichoglossum</taxon>
    </lineage>
</organism>
<accession>A0A9P8L8V4</accession>
<evidence type="ECO:0000313" key="3">
    <source>
        <dbReference type="Proteomes" id="UP000750711"/>
    </source>
</evidence>
<evidence type="ECO:0000256" key="1">
    <source>
        <dbReference type="SAM" id="MobiDB-lite"/>
    </source>
</evidence>
<feature type="region of interest" description="Disordered" evidence="1">
    <location>
        <begin position="21"/>
        <end position="87"/>
    </location>
</feature>
<feature type="compositionally biased region" description="Basic and acidic residues" evidence="1">
    <location>
        <begin position="40"/>
        <end position="60"/>
    </location>
</feature>
<feature type="region of interest" description="Disordered" evidence="1">
    <location>
        <begin position="218"/>
        <end position="258"/>
    </location>
</feature>
<evidence type="ECO:0000313" key="2">
    <source>
        <dbReference type="EMBL" id="KAH0556476.1"/>
    </source>
</evidence>
<gene>
    <name evidence="2" type="ORF">GP486_005624</name>
</gene>
<dbReference type="AlphaFoldDB" id="A0A9P8L8V4"/>
<feature type="compositionally biased region" description="Polar residues" evidence="1">
    <location>
        <begin position="77"/>
        <end position="87"/>
    </location>
</feature>
<dbReference type="EMBL" id="JAGHQM010001085">
    <property type="protein sequence ID" value="KAH0556476.1"/>
    <property type="molecule type" value="Genomic_DNA"/>
</dbReference>
<feature type="region of interest" description="Disordered" evidence="1">
    <location>
        <begin position="156"/>
        <end position="184"/>
    </location>
</feature>
<protein>
    <submittedName>
        <fullName evidence="2">Uncharacterized protein</fullName>
    </submittedName>
</protein>
<feature type="compositionally biased region" description="Basic and acidic residues" evidence="1">
    <location>
        <begin position="229"/>
        <end position="249"/>
    </location>
</feature>
<sequence length="569" mass="62459">MTILQAYSRLPREPTIAEKPFLENDVLRDSSSESSSQLEKCGRVEDGGGQSKEIKVDDLNKPLPDLPEPLRERSQERSLGTRSILSSKSVNTRLRSENFSGGPAKQNPVAGKIDKRLISAPLRQNPVFYPNCTLEHELSRQIVRDLDNGYFPQTPASTADAGVLEPRANNMITSPGGSDARRDRVGDGILEAKDQGRPHTLQRSKVFAKVRGAIADRFSPDPGKVSVKHTKDNALPRHRLEQAQGRDSDGGEELDTNTLLKRRNAEEKNHSNYKTQFLTGVGTPIRRKRLPIYDSMKTAGVGTALPEDPFSDDHEVHNTNHKGSSSATLSRAISFKNKRKSRLLNTLGALPTTPRTSRESRFVEAISPPTDRSLSLEILPTSPKGYSTPKVRLEPNYDPNGKRKLAAFSFEEGREPFEVDAELDKRTSPVSYKRKKEEKGVCLDVTAKKAKHKIVSKDIETLTGRLGSLRTSASADLTRSHKGSVVAIGLDLLSARRSRAVKGRSGAGARETETGHNESPLATISDNMTDGAIAGKSQTRGAADDTDMDELQMDIPEHRLGSQRGSKLI</sequence>
<comment type="caution">
    <text evidence="2">The sequence shown here is derived from an EMBL/GenBank/DDBJ whole genome shotgun (WGS) entry which is preliminary data.</text>
</comment>
<feature type="compositionally biased region" description="Basic and acidic residues" evidence="1">
    <location>
        <begin position="21"/>
        <end position="31"/>
    </location>
</feature>